<proteinExistence type="predicted"/>
<evidence type="ECO:0000256" key="1">
    <source>
        <dbReference type="SAM" id="Phobius"/>
    </source>
</evidence>
<protein>
    <recommendedName>
        <fullName evidence="4">Phage holin family protein</fullName>
    </recommendedName>
</protein>
<keyword evidence="1" id="KW-0812">Transmembrane</keyword>
<dbReference type="AlphaFoldDB" id="A0A1F6ARP3"/>
<dbReference type="Proteomes" id="UP000176609">
    <property type="component" value="Unassembled WGS sequence"/>
</dbReference>
<name>A0A1F6ARP3_9BACT</name>
<evidence type="ECO:0000313" key="3">
    <source>
        <dbReference type="Proteomes" id="UP000176609"/>
    </source>
</evidence>
<comment type="caution">
    <text evidence="2">The sequence shown here is derived from an EMBL/GenBank/DDBJ whole genome shotgun (WGS) entry which is preliminary data.</text>
</comment>
<feature type="transmembrane region" description="Helical" evidence="1">
    <location>
        <begin position="45"/>
        <end position="67"/>
    </location>
</feature>
<accession>A0A1F6ARP3</accession>
<feature type="transmembrane region" description="Helical" evidence="1">
    <location>
        <begin position="103"/>
        <end position="123"/>
    </location>
</feature>
<organism evidence="2 3">
    <name type="scientific">Candidatus Gottesmanbacteria bacterium RIFCSPLOWO2_01_FULL_39_12b</name>
    <dbReference type="NCBI Taxonomy" id="1798388"/>
    <lineage>
        <taxon>Bacteria</taxon>
        <taxon>Candidatus Gottesmaniibacteriota</taxon>
    </lineage>
</organism>
<keyword evidence="1" id="KW-1133">Transmembrane helix</keyword>
<sequence length="137" mass="14753">MKKVSKNQKANTKLWALIFLLNGILIYLGSVILPDLIVLGNAFLPNWLGAAVTSLLLTAILSQVEPVIKALNLKISNDLFLGVVYGGVNIVGLWILARIAEWSGFGIASVYVAVVLGIVLDLAQYGSWLKFGKKSGK</sequence>
<feature type="transmembrane region" description="Helical" evidence="1">
    <location>
        <begin position="79"/>
        <end position="97"/>
    </location>
</feature>
<evidence type="ECO:0008006" key="4">
    <source>
        <dbReference type="Google" id="ProtNLM"/>
    </source>
</evidence>
<dbReference type="EMBL" id="MFJR01000003">
    <property type="protein sequence ID" value="OGG27360.1"/>
    <property type="molecule type" value="Genomic_DNA"/>
</dbReference>
<keyword evidence="1" id="KW-0472">Membrane</keyword>
<feature type="transmembrane region" description="Helical" evidence="1">
    <location>
        <begin position="12"/>
        <end position="33"/>
    </location>
</feature>
<evidence type="ECO:0000313" key="2">
    <source>
        <dbReference type="EMBL" id="OGG27360.1"/>
    </source>
</evidence>
<reference evidence="2 3" key="1">
    <citation type="journal article" date="2016" name="Nat. Commun.">
        <title>Thousands of microbial genomes shed light on interconnected biogeochemical processes in an aquifer system.</title>
        <authorList>
            <person name="Anantharaman K."/>
            <person name="Brown C.T."/>
            <person name="Hug L.A."/>
            <person name="Sharon I."/>
            <person name="Castelle C.J."/>
            <person name="Probst A.J."/>
            <person name="Thomas B.C."/>
            <person name="Singh A."/>
            <person name="Wilkins M.J."/>
            <person name="Karaoz U."/>
            <person name="Brodie E.L."/>
            <person name="Williams K.H."/>
            <person name="Hubbard S.S."/>
            <person name="Banfield J.F."/>
        </authorList>
    </citation>
    <scope>NUCLEOTIDE SEQUENCE [LARGE SCALE GENOMIC DNA]</scope>
</reference>
<gene>
    <name evidence="2" type="ORF">A2960_00135</name>
</gene>